<proteinExistence type="predicted"/>
<evidence type="ECO:0000313" key="2">
    <source>
        <dbReference type="EMBL" id="TRZ13199.1"/>
    </source>
</evidence>
<feature type="region of interest" description="Disordered" evidence="1">
    <location>
        <begin position="111"/>
        <end position="139"/>
    </location>
</feature>
<dbReference type="OrthoDB" id="9217982at2759"/>
<sequence length="163" mass="18179">MRRGAGVGLLTNREGLVMNVKLKDSLDCSDHDMMEFKILRAARMALSKPPTLDFRNVDSSEICLVDYHGYIYIASIIASIPMEEREVQENRCASLNIADYCEIPPKFSSKQCSPMSKPDSLSSSEDAKSYPRDQLDPGMSEALAIQDELNLGICEKSHELNES</sequence>
<dbReference type="AlphaFoldDB" id="A0A8K1G775"/>
<accession>A0A8K1G775</accession>
<protein>
    <submittedName>
        <fullName evidence="2">Uncharacterized protein</fullName>
    </submittedName>
</protein>
<gene>
    <name evidence="2" type="ORF">HGM15179_013913</name>
</gene>
<feature type="compositionally biased region" description="Basic and acidic residues" evidence="1">
    <location>
        <begin position="125"/>
        <end position="135"/>
    </location>
</feature>
<dbReference type="EMBL" id="SWJQ01000530">
    <property type="protein sequence ID" value="TRZ13199.1"/>
    <property type="molecule type" value="Genomic_DNA"/>
</dbReference>
<feature type="compositionally biased region" description="Low complexity" evidence="1">
    <location>
        <begin position="113"/>
        <end position="124"/>
    </location>
</feature>
<dbReference type="Proteomes" id="UP000796761">
    <property type="component" value="Unassembled WGS sequence"/>
</dbReference>
<name>A0A8K1G775_9PASS</name>
<keyword evidence="3" id="KW-1185">Reference proteome</keyword>
<evidence type="ECO:0000313" key="3">
    <source>
        <dbReference type="Proteomes" id="UP000796761"/>
    </source>
</evidence>
<evidence type="ECO:0000256" key="1">
    <source>
        <dbReference type="SAM" id="MobiDB-lite"/>
    </source>
</evidence>
<organism evidence="2 3">
    <name type="scientific">Zosterops borbonicus</name>
    <dbReference type="NCBI Taxonomy" id="364589"/>
    <lineage>
        <taxon>Eukaryota</taxon>
        <taxon>Metazoa</taxon>
        <taxon>Chordata</taxon>
        <taxon>Craniata</taxon>
        <taxon>Vertebrata</taxon>
        <taxon>Euteleostomi</taxon>
        <taxon>Archelosauria</taxon>
        <taxon>Archosauria</taxon>
        <taxon>Dinosauria</taxon>
        <taxon>Saurischia</taxon>
        <taxon>Theropoda</taxon>
        <taxon>Coelurosauria</taxon>
        <taxon>Aves</taxon>
        <taxon>Neognathae</taxon>
        <taxon>Neoaves</taxon>
        <taxon>Telluraves</taxon>
        <taxon>Australaves</taxon>
        <taxon>Passeriformes</taxon>
        <taxon>Sylvioidea</taxon>
        <taxon>Zosteropidae</taxon>
        <taxon>Zosterops</taxon>
    </lineage>
</organism>
<reference evidence="2" key="1">
    <citation type="submission" date="2019-04" db="EMBL/GenBank/DDBJ databases">
        <title>Genome assembly of Zosterops borbonicus 15179.</title>
        <authorList>
            <person name="Leroy T."/>
            <person name="Anselmetti Y."/>
            <person name="Tilak M.-K."/>
            <person name="Nabholz B."/>
        </authorList>
    </citation>
    <scope>NUCLEOTIDE SEQUENCE</scope>
    <source>
        <strain evidence="2">HGM_15179</strain>
        <tissue evidence="2">Muscle</tissue>
    </source>
</reference>
<comment type="caution">
    <text evidence="2">The sequence shown here is derived from an EMBL/GenBank/DDBJ whole genome shotgun (WGS) entry which is preliminary data.</text>
</comment>